<evidence type="ECO:0000313" key="2">
    <source>
        <dbReference type="EMBL" id="MFC4565957.1"/>
    </source>
</evidence>
<proteinExistence type="predicted"/>
<feature type="transmembrane region" description="Helical" evidence="1">
    <location>
        <begin position="104"/>
        <end position="126"/>
    </location>
</feature>
<feature type="transmembrane region" description="Helical" evidence="1">
    <location>
        <begin position="216"/>
        <end position="236"/>
    </location>
</feature>
<protein>
    <submittedName>
        <fullName evidence="2">Cell wall anchor protein</fullName>
    </submittedName>
</protein>
<dbReference type="Proteomes" id="UP001595923">
    <property type="component" value="Unassembled WGS sequence"/>
</dbReference>
<keyword evidence="1" id="KW-0812">Transmembrane</keyword>
<feature type="transmembrane region" description="Helical" evidence="1">
    <location>
        <begin position="179"/>
        <end position="204"/>
    </location>
</feature>
<feature type="transmembrane region" description="Helical" evidence="1">
    <location>
        <begin position="6"/>
        <end position="27"/>
    </location>
</feature>
<dbReference type="EMBL" id="JBHSFQ010000054">
    <property type="protein sequence ID" value="MFC4565957.1"/>
    <property type="molecule type" value="Genomic_DNA"/>
</dbReference>
<feature type="transmembrane region" description="Helical" evidence="1">
    <location>
        <begin position="39"/>
        <end position="61"/>
    </location>
</feature>
<name>A0ABV9E4D9_9ACTN</name>
<comment type="caution">
    <text evidence="2">The sequence shown here is derived from an EMBL/GenBank/DDBJ whole genome shotgun (WGS) entry which is preliminary data.</text>
</comment>
<evidence type="ECO:0000256" key="1">
    <source>
        <dbReference type="SAM" id="Phobius"/>
    </source>
</evidence>
<accession>A0ABV9E4D9</accession>
<feature type="transmembrane region" description="Helical" evidence="1">
    <location>
        <begin position="73"/>
        <end position="92"/>
    </location>
</feature>
<sequence length="239" mass="23617">MSAGQMWMLIGLGVFHGANPAMGWLLATARGLQAGGRAALLRSLPVLAAGHAVSVAAVAVTFTATGSVVASRWFPVAGGVGVAAAGAALLLSRHRVRRPDAGMPLWRLGWWSFVMASLHGAGLMLLPVLAGDLSAAHAPAAGGAGAAGHGHGAPVSAPVPAAPASAAGAGFSGVSDITLLGMAAAGVHTAAMLAAAGVLALLAYDFLGVHALRRGWVALDRVWPLALIAGGLFTVWTAV</sequence>
<dbReference type="RefSeq" id="WP_378580415.1">
    <property type="nucleotide sequence ID" value="NZ_JBHSFQ010000054.1"/>
</dbReference>
<keyword evidence="1" id="KW-0472">Membrane</keyword>
<keyword evidence="1" id="KW-1133">Transmembrane helix</keyword>
<organism evidence="2 3">
    <name type="scientific">Nocardiopsis mangrovi</name>
    <dbReference type="NCBI Taxonomy" id="1179818"/>
    <lineage>
        <taxon>Bacteria</taxon>
        <taxon>Bacillati</taxon>
        <taxon>Actinomycetota</taxon>
        <taxon>Actinomycetes</taxon>
        <taxon>Streptosporangiales</taxon>
        <taxon>Nocardiopsidaceae</taxon>
        <taxon>Nocardiopsis</taxon>
    </lineage>
</organism>
<reference evidence="3" key="1">
    <citation type="journal article" date="2019" name="Int. J. Syst. Evol. Microbiol.">
        <title>The Global Catalogue of Microorganisms (GCM) 10K type strain sequencing project: providing services to taxonomists for standard genome sequencing and annotation.</title>
        <authorList>
            <consortium name="The Broad Institute Genomics Platform"/>
            <consortium name="The Broad Institute Genome Sequencing Center for Infectious Disease"/>
            <person name="Wu L."/>
            <person name="Ma J."/>
        </authorList>
    </citation>
    <scope>NUCLEOTIDE SEQUENCE [LARGE SCALE GENOMIC DNA]</scope>
    <source>
        <strain evidence="3">XZYJ18</strain>
    </source>
</reference>
<evidence type="ECO:0000313" key="3">
    <source>
        <dbReference type="Proteomes" id="UP001595923"/>
    </source>
</evidence>
<gene>
    <name evidence="2" type="ORF">ACFO4E_29230</name>
</gene>
<keyword evidence="3" id="KW-1185">Reference proteome</keyword>